<evidence type="ECO:0000256" key="8">
    <source>
        <dbReference type="ARBA" id="ARBA00022824"/>
    </source>
</evidence>
<evidence type="ECO:0000256" key="10">
    <source>
        <dbReference type="ARBA" id="ARBA00022968"/>
    </source>
</evidence>
<keyword evidence="12 25" id="KW-0560">Oxidoreductase</keyword>
<evidence type="ECO:0000256" key="3">
    <source>
        <dbReference type="ARBA" id="ARBA00005179"/>
    </source>
</evidence>
<proteinExistence type="inferred from homology"/>
<keyword evidence="30" id="KW-1185">Reference proteome</keyword>
<comment type="catalytic activity">
    <reaction evidence="17">
        <text>L-valine + reduced [NADPH--hemoprotein reductase] + O2 = N-hydroxy-L-valine + oxidized [NADPH--hemoprotein reductase] + H2O + 2 H(+)</text>
        <dbReference type="Rhea" id="RHEA:30491"/>
        <dbReference type="Rhea" id="RHEA-COMP:11964"/>
        <dbReference type="Rhea" id="RHEA-COMP:11965"/>
        <dbReference type="ChEBI" id="CHEBI:15377"/>
        <dbReference type="ChEBI" id="CHEBI:15378"/>
        <dbReference type="ChEBI" id="CHEBI:15379"/>
        <dbReference type="ChEBI" id="CHEBI:57618"/>
        <dbReference type="ChEBI" id="CHEBI:57762"/>
        <dbReference type="ChEBI" id="CHEBI:58210"/>
        <dbReference type="ChEBI" id="CHEBI:61140"/>
    </reaction>
</comment>
<dbReference type="HOGENOM" id="CLU_001570_4_0_1"/>
<evidence type="ECO:0000256" key="26">
    <source>
        <dbReference type="SAM" id="Phobius"/>
    </source>
</evidence>
<evidence type="ECO:0000256" key="5">
    <source>
        <dbReference type="ARBA" id="ARBA00022617"/>
    </source>
</evidence>
<evidence type="ECO:0000256" key="11">
    <source>
        <dbReference type="ARBA" id="ARBA00022989"/>
    </source>
</evidence>
<evidence type="ECO:0000256" key="13">
    <source>
        <dbReference type="ARBA" id="ARBA00023004"/>
    </source>
</evidence>
<reference evidence="28" key="4">
    <citation type="journal article" date="2018" name="Nat. Plants">
        <title>Whole-genome landscape of Medicago truncatula symbiotic genes.</title>
        <authorList>
            <person name="Pecrix Y."/>
            <person name="Gamas P."/>
            <person name="Carrere S."/>
        </authorList>
    </citation>
    <scope>NUCLEOTIDE SEQUENCE</scope>
    <source>
        <tissue evidence="28">Leaves</tissue>
    </source>
</reference>
<keyword evidence="16" id="KW-0325">Glycoprotein</keyword>
<dbReference type="InterPro" id="IPR036396">
    <property type="entry name" value="Cyt_P450_sf"/>
</dbReference>
<dbReference type="PANTHER" id="PTHR47944">
    <property type="entry name" value="CYTOCHROME P450 98A9"/>
    <property type="match status" value="1"/>
</dbReference>
<dbReference type="GO" id="GO:0019756">
    <property type="term" value="P:cyanogenic glycoside biosynthetic process"/>
    <property type="evidence" value="ECO:0007669"/>
    <property type="project" value="UniProtKB-ARBA"/>
</dbReference>
<evidence type="ECO:0000313" key="27">
    <source>
        <dbReference type="EMBL" id="KEH34491.1"/>
    </source>
</evidence>
<evidence type="ECO:0000256" key="22">
    <source>
        <dbReference type="ARBA" id="ARBA00052887"/>
    </source>
</evidence>
<comment type="similarity">
    <text evidence="4 25">Belongs to the cytochrome P450 family.</text>
</comment>
<keyword evidence="6 26" id="KW-0812">Transmembrane</keyword>
<evidence type="ECO:0000313" key="29">
    <source>
        <dbReference type="EnsemblPlants" id="KEH34491"/>
    </source>
</evidence>
<feature type="binding site" description="axial binding residue" evidence="24">
    <location>
        <position position="476"/>
    </location>
    <ligand>
        <name>heme</name>
        <dbReference type="ChEBI" id="CHEBI:30413"/>
    </ligand>
    <ligandPart>
        <name>Fe</name>
        <dbReference type="ChEBI" id="CHEBI:18248"/>
    </ligandPart>
</feature>
<evidence type="ECO:0000256" key="2">
    <source>
        <dbReference type="ARBA" id="ARBA00004464"/>
    </source>
</evidence>
<sequence>MLFQAISYTPSFLRPLPQSFWHLLLIIFFSFMVIKTIRYHLVENPKKAKLPPGPKPWPIVGNIPEMLANKPATRWIHKIMEELNTEVACIRLGNVHVIPVTCPTIALEFLRKNDATFASRPISMSTDIISKGFLTTAVTPFGEQWKKMKKIFVNELFSPHRHQWLTNKRNEEADNIMFYVYNKCKNANDNGLVNVRIVTRHYCCNLMRKLVFNTRYFGEGSNDGGPGLEEVEHVDAIFTLLRYVFAFCVSDYMPFLRGLDFDDHERRVKDAMSIVDKYNDPIIERRIQKWKDASKTSADSEDLLDILISLKDANNKPLLTSEEIKAQALELVLGGVDNPSHAAEFAIAEMINQPDLLQRATEELDNVVGKQRLVQESDIPNLNYVKACAKEAFRLHPITIFNPPHVAMDNITVSKYMIPKGSHVLLSKQGLGRNPKVWNEPHKFQPERHLKNDGSMVVLSEPDLKFISFSTGRRGCPGIVLGTSMTMMLLGRLLHGFDWSGPPNESTIELLKYSNGDRYLGGPIVAIAKPRLAAELYHQ</sequence>
<evidence type="ECO:0000256" key="16">
    <source>
        <dbReference type="ARBA" id="ARBA00023180"/>
    </source>
</evidence>
<dbReference type="GO" id="GO:0020037">
    <property type="term" value="F:heme binding"/>
    <property type="evidence" value="ECO:0007669"/>
    <property type="project" value="InterPro"/>
</dbReference>
<reference evidence="29" key="3">
    <citation type="submission" date="2015-04" db="UniProtKB">
        <authorList>
            <consortium name="EnsemblPlants"/>
        </authorList>
    </citation>
    <scope>IDENTIFICATION</scope>
    <source>
        <strain evidence="29">cv. Jemalong A17</strain>
    </source>
</reference>
<evidence type="ECO:0000256" key="7">
    <source>
        <dbReference type="ARBA" id="ARBA00022723"/>
    </source>
</evidence>
<name>A0A072UYH9_MEDTR</name>
<accession>A0A072UYH9</accession>
<comment type="cofactor">
    <cofactor evidence="1 24">
        <name>heme</name>
        <dbReference type="ChEBI" id="CHEBI:30413"/>
    </cofactor>
</comment>
<dbReference type="Proteomes" id="UP000265566">
    <property type="component" value="Chromosome 3"/>
</dbReference>
<dbReference type="InterPro" id="IPR017972">
    <property type="entry name" value="Cyt_P450_CS"/>
</dbReference>
<reference evidence="27 30" key="2">
    <citation type="journal article" date="2014" name="BMC Genomics">
        <title>An improved genome release (version Mt4.0) for the model legume Medicago truncatula.</title>
        <authorList>
            <person name="Tang H."/>
            <person name="Krishnakumar V."/>
            <person name="Bidwell S."/>
            <person name="Rosen B."/>
            <person name="Chan A."/>
            <person name="Zhou S."/>
            <person name="Gentzbittel L."/>
            <person name="Childs K.L."/>
            <person name="Yandell M."/>
            <person name="Gundlach H."/>
            <person name="Mayer K.F."/>
            <person name="Schwartz D.C."/>
            <person name="Town C.D."/>
        </authorList>
    </citation>
    <scope>GENOME REANNOTATION</scope>
    <source>
        <strain evidence="27">A17</strain>
        <strain evidence="29 30">cv. Jemalong A17</strain>
    </source>
</reference>
<dbReference type="OrthoDB" id="2789670at2759"/>
<dbReference type="GO" id="GO:0016709">
    <property type="term" value="F:oxidoreductase activity, acting on paired donors, with incorporation or reduction of molecular oxygen, NAD(P)H as one donor, and incorporation of one atom of oxygen"/>
    <property type="evidence" value="ECO:0000318"/>
    <property type="project" value="GO_Central"/>
</dbReference>
<dbReference type="InterPro" id="IPR001128">
    <property type="entry name" value="Cyt_P450"/>
</dbReference>
<evidence type="ECO:0000313" key="28">
    <source>
        <dbReference type="EMBL" id="RHN67887.1"/>
    </source>
</evidence>
<dbReference type="EC" id="1.14.14.-" evidence="28"/>
<dbReference type="PRINTS" id="PR00463">
    <property type="entry name" value="EP450I"/>
</dbReference>
<dbReference type="InterPro" id="IPR002401">
    <property type="entry name" value="Cyt_P450_E_grp-I"/>
</dbReference>
<reference evidence="27 30" key="1">
    <citation type="journal article" date="2011" name="Nature">
        <title>The Medicago genome provides insight into the evolution of rhizobial symbioses.</title>
        <authorList>
            <person name="Young N.D."/>
            <person name="Debelle F."/>
            <person name="Oldroyd G.E."/>
            <person name="Geurts R."/>
            <person name="Cannon S.B."/>
            <person name="Udvardi M.K."/>
            <person name="Benedito V.A."/>
            <person name="Mayer K.F."/>
            <person name="Gouzy J."/>
            <person name="Schoof H."/>
            <person name="Van de Peer Y."/>
            <person name="Proost S."/>
            <person name="Cook D.R."/>
            <person name="Meyers B.C."/>
            <person name="Spannagl M."/>
            <person name="Cheung F."/>
            <person name="De Mita S."/>
            <person name="Krishnakumar V."/>
            <person name="Gundlach H."/>
            <person name="Zhou S."/>
            <person name="Mudge J."/>
            <person name="Bharti A.K."/>
            <person name="Murray J.D."/>
            <person name="Naoumkina M.A."/>
            <person name="Rosen B."/>
            <person name="Silverstein K.A."/>
            <person name="Tang H."/>
            <person name="Rombauts S."/>
            <person name="Zhao P.X."/>
            <person name="Zhou P."/>
            <person name="Barbe V."/>
            <person name="Bardou P."/>
            <person name="Bechner M."/>
            <person name="Bellec A."/>
            <person name="Berger A."/>
            <person name="Berges H."/>
            <person name="Bidwell S."/>
            <person name="Bisseling T."/>
            <person name="Choisne N."/>
            <person name="Couloux A."/>
            <person name="Denny R."/>
            <person name="Deshpande S."/>
            <person name="Dai X."/>
            <person name="Doyle J.J."/>
            <person name="Dudez A.M."/>
            <person name="Farmer A.D."/>
            <person name="Fouteau S."/>
            <person name="Franken C."/>
            <person name="Gibelin C."/>
            <person name="Gish J."/>
            <person name="Goldstein S."/>
            <person name="Gonzalez A.J."/>
            <person name="Green P.J."/>
            <person name="Hallab A."/>
            <person name="Hartog M."/>
            <person name="Hua A."/>
            <person name="Humphray S.J."/>
            <person name="Jeong D.H."/>
            <person name="Jing Y."/>
            <person name="Jocker A."/>
            <person name="Kenton S.M."/>
            <person name="Kim D.J."/>
            <person name="Klee K."/>
            <person name="Lai H."/>
            <person name="Lang C."/>
            <person name="Lin S."/>
            <person name="Macmil S.L."/>
            <person name="Magdelenat G."/>
            <person name="Matthews L."/>
            <person name="McCorrison J."/>
            <person name="Monaghan E.L."/>
            <person name="Mun J.H."/>
            <person name="Najar F.Z."/>
            <person name="Nicholson C."/>
            <person name="Noirot C."/>
            <person name="O'Bleness M."/>
            <person name="Paule C.R."/>
            <person name="Poulain J."/>
            <person name="Prion F."/>
            <person name="Qin B."/>
            <person name="Qu C."/>
            <person name="Retzel E.F."/>
            <person name="Riddle C."/>
            <person name="Sallet E."/>
            <person name="Samain S."/>
            <person name="Samson N."/>
            <person name="Sanders I."/>
            <person name="Saurat O."/>
            <person name="Scarpelli C."/>
            <person name="Schiex T."/>
            <person name="Segurens B."/>
            <person name="Severin A.J."/>
            <person name="Sherrier D.J."/>
            <person name="Shi R."/>
            <person name="Sims S."/>
            <person name="Singer S.R."/>
            <person name="Sinharoy S."/>
            <person name="Sterck L."/>
            <person name="Viollet A."/>
            <person name="Wang B.B."/>
            <person name="Wang K."/>
            <person name="Wang M."/>
            <person name="Wang X."/>
            <person name="Warfsmann J."/>
            <person name="Weissenbach J."/>
            <person name="White D.D."/>
            <person name="White J.D."/>
            <person name="Wiley G.B."/>
            <person name="Wincker P."/>
            <person name="Xing Y."/>
            <person name="Yang L."/>
            <person name="Yao Z."/>
            <person name="Ying F."/>
            <person name="Zhai J."/>
            <person name="Zhou L."/>
            <person name="Zuber A."/>
            <person name="Denarie J."/>
            <person name="Dixon R.A."/>
            <person name="May G.D."/>
            <person name="Schwartz D.C."/>
            <person name="Rogers J."/>
            <person name="Quetier F."/>
            <person name="Town C.D."/>
            <person name="Roe B.A."/>
        </authorList>
    </citation>
    <scope>NUCLEOTIDE SEQUENCE [LARGE SCALE GENOMIC DNA]</scope>
    <source>
        <strain evidence="27">A17</strain>
        <strain evidence="29 30">cv. Jemalong A17</strain>
    </source>
</reference>
<evidence type="ECO:0000256" key="14">
    <source>
        <dbReference type="ARBA" id="ARBA00023033"/>
    </source>
</evidence>
<organism evidence="27 30">
    <name type="scientific">Medicago truncatula</name>
    <name type="common">Barrel medic</name>
    <name type="synonym">Medicago tribuloides</name>
    <dbReference type="NCBI Taxonomy" id="3880"/>
    <lineage>
        <taxon>Eukaryota</taxon>
        <taxon>Viridiplantae</taxon>
        <taxon>Streptophyta</taxon>
        <taxon>Embryophyta</taxon>
        <taxon>Tracheophyta</taxon>
        <taxon>Spermatophyta</taxon>
        <taxon>Magnoliopsida</taxon>
        <taxon>eudicotyledons</taxon>
        <taxon>Gunneridae</taxon>
        <taxon>Pentapetalae</taxon>
        <taxon>rosids</taxon>
        <taxon>fabids</taxon>
        <taxon>Fabales</taxon>
        <taxon>Fabaceae</taxon>
        <taxon>Papilionoideae</taxon>
        <taxon>50 kb inversion clade</taxon>
        <taxon>NPAAA clade</taxon>
        <taxon>Hologalegina</taxon>
        <taxon>IRL clade</taxon>
        <taxon>Trifolieae</taxon>
        <taxon>Medicago</taxon>
    </lineage>
</organism>
<comment type="catalytic activity">
    <reaction evidence="20">
        <text>L-isoleucine + 2 reduced [NADPH--hemoprotein reductase] + 2 O2 = (1E,2S)-2-methylbutanal oxime + 2 oxidized [NADPH--hemoprotein reductase] + CO2 + 3 H2O + 2 H(+)</text>
        <dbReference type="Rhea" id="RHEA:28602"/>
        <dbReference type="Rhea" id="RHEA-COMP:11964"/>
        <dbReference type="Rhea" id="RHEA-COMP:11965"/>
        <dbReference type="ChEBI" id="CHEBI:15377"/>
        <dbReference type="ChEBI" id="CHEBI:15378"/>
        <dbReference type="ChEBI" id="CHEBI:15379"/>
        <dbReference type="ChEBI" id="CHEBI:16526"/>
        <dbReference type="ChEBI" id="CHEBI:57618"/>
        <dbReference type="ChEBI" id="CHEBI:58045"/>
        <dbReference type="ChEBI" id="CHEBI:58210"/>
        <dbReference type="ChEBI" id="CHEBI:134628"/>
        <dbReference type="EC" id="1.14.14.39"/>
    </reaction>
</comment>
<comment type="function">
    <text evidence="23">Involved in the biosynthesis of the cyanogenic glucosides linamarin and lotaustralin and of the nitirle glucosides rhodiocyanoside A and D. Can use L-isoleucine &gt; L-valine as substrate, but not L-leucine, L-phenylalanine or L-tyrosine. Catalyzes multi-step reactions starting with two successive N-hydroxylations using L-isoleucine and, to a lower extent, L-valine as substrates leading to the formation of N,N-dihydroxy-L-valine and N,N-dihydroxy-L-isoleucine, respectively; following spontaneous reactions lead to the production of (E)-2-methylpropanal oxime and (1E,2S)-2-methylbutanal oxime, respectively.</text>
</comment>
<dbReference type="Gramene" id="rna16132">
    <property type="protein sequence ID" value="RHN67887.1"/>
    <property type="gene ID" value="gene16132"/>
</dbReference>
<dbReference type="EnsemblPlants" id="KEH34491">
    <property type="protein sequence ID" value="KEH34491"/>
    <property type="gene ID" value="MTR_3g467290"/>
</dbReference>
<keyword evidence="9" id="KW-0492">Microsome</keyword>
<evidence type="ECO:0000256" key="12">
    <source>
        <dbReference type="ARBA" id="ARBA00023002"/>
    </source>
</evidence>
<dbReference type="FunFam" id="1.10.630.10:FF:000037">
    <property type="entry name" value="Cytochrome P450 9"/>
    <property type="match status" value="1"/>
</dbReference>
<evidence type="ECO:0000256" key="4">
    <source>
        <dbReference type="ARBA" id="ARBA00010617"/>
    </source>
</evidence>
<evidence type="ECO:0000256" key="20">
    <source>
        <dbReference type="ARBA" id="ARBA00051419"/>
    </source>
</evidence>
<evidence type="ECO:0000256" key="19">
    <source>
        <dbReference type="ARBA" id="ARBA00051269"/>
    </source>
</evidence>
<evidence type="ECO:0000256" key="23">
    <source>
        <dbReference type="ARBA" id="ARBA00058503"/>
    </source>
</evidence>
<keyword evidence="7 24" id="KW-0479">Metal-binding</keyword>
<evidence type="ECO:0000256" key="1">
    <source>
        <dbReference type="ARBA" id="ARBA00001971"/>
    </source>
</evidence>
<keyword evidence="15 26" id="KW-0472">Membrane</keyword>
<evidence type="ECO:0000256" key="17">
    <source>
        <dbReference type="ARBA" id="ARBA00051005"/>
    </source>
</evidence>
<dbReference type="SUPFAM" id="SSF48264">
    <property type="entry name" value="Cytochrome P450"/>
    <property type="match status" value="1"/>
</dbReference>
<dbReference type="EMBL" id="PSQE01000003">
    <property type="protein sequence ID" value="RHN67887.1"/>
    <property type="molecule type" value="Genomic_DNA"/>
</dbReference>
<keyword evidence="14 25" id="KW-0503">Monooxygenase</keyword>
<keyword evidence="11 26" id="KW-1133">Transmembrane helix</keyword>
<dbReference type="GO" id="GO:0102001">
    <property type="term" value="F:isoleucine N-monooxygenase (oxime forming) activity"/>
    <property type="evidence" value="ECO:0007669"/>
    <property type="project" value="UniProtKB-EC"/>
</dbReference>
<keyword evidence="5 24" id="KW-0349">Heme</keyword>
<comment type="catalytic activity">
    <reaction evidence="18">
        <text>N-hydroxy-L-isoleucine + reduced [NADPH--hemoprotein reductase] + O2 = N,N-dihydroxy-L-isoleucine + oxidized [NADPH--hemoprotein reductase] + H2O + H(+)</text>
        <dbReference type="Rhea" id="RHEA:30483"/>
        <dbReference type="Rhea" id="RHEA-COMP:11964"/>
        <dbReference type="Rhea" id="RHEA-COMP:11965"/>
        <dbReference type="ChEBI" id="CHEBI:15377"/>
        <dbReference type="ChEBI" id="CHEBI:15378"/>
        <dbReference type="ChEBI" id="CHEBI:15379"/>
        <dbReference type="ChEBI" id="CHEBI:57618"/>
        <dbReference type="ChEBI" id="CHEBI:58210"/>
        <dbReference type="ChEBI" id="CHEBI:61131"/>
        <dbReference type="ChEBI" id="CHEBI:61133"/>
    </reaction>
</comment>
<evidence type="ECO:0000256" key="9">
    <source>
        <dbReference type="ARBA" id="ARBA00022848"/>
    </source>
</evidence>
<evidence type="ECO:0000256" key="18">
    <source>
        <dbReference type="ARBA" id="ARBA00051234"/>
    </source>
</evidence>
<evidence type="ECO:0000256" key="25">
    <source>
        <dbReference type="RuleBase" id="RU000461"/>
    </source>
</evidence>
<dbReference type="PROSITE" id="PS00086">
    <property type="entry name" value="CYTOCHROME_P450"/>
    <property type="match status" value="1"/>
</dbReference>
<comment type="catalytic activity">
    <reaction evidence="22">
        <text>L-isoleucine + reduced [NADPH--hemoprotein reductase] + O2 = N-hydroxy-L-isoleucine + oxidized [NADPH--hemoprotein reductase] + H2O + 2 H(+)</text>
        <dbReference type="Rhea" id="RHEA:30479"/>
        <dbReference type="Rhea" id="RHEA-COMP:11964"/>
        <dbReference type="Rhea" id="RHEA-COMP:11965"/>
        <dbReference type="ChEBI" id="CHEBI:15377"/>
        <dbReference type="ChEBI" id="CHEBI:15378"/>
        <dbReference type="ChEBI" id="CHEBI:15379"/>
        <dbReference type="ChEBI" id="CHEBI:57618"/>
        <dbReference type="ChEBI" id="CHEBI:58045"/>
        <dbReference type="ChEBI" id="CHEBI:58210"/>
        <dbReference type="ChEBI" id="CHEBI:61131"/>
    </reaction>
</comment>
<evidence type="ECO:0000256" key="6">
    <source>
        <dbReference type="ARBA" id="ARBA00022692"/>
    </source>
</evidence>
<dbReference type="GO" id="GO:0102002">
    <property type="term" value="F:valine N-monooxygenase (oxime forming) activity"/>
    <property type="evidence" value="ECO:0007669"/>
    <property type="project" value="UniProtKB-EC"/>
</dbReference>
<gene>
    <name evidence="29" type="primary">25491088</name>
    <name evidence="27" type="ordered locus">MTR_3g467290</name>
    <name evidence="28" type="ORF">MtrunA17_Chr3g0107611</name>
</gene>
<comment type="subcellular location">
    <subcellularLocation>
        <location evidence="2">Microsome membrane</location>
        <topology evidence="2">Single-pass type II membrane protein</topology>
    </subcellularLocation>
</comment>
<dbReference type="GO" id="GO:0016020">
    <property type="term" value="C:membrane"/>
    <property type="evidence" value="ECO:0000318"/>
    <property type="project" value="GO_Central"/>
</dbReference>
<dbReference type="KEGG" id="mtr:25491088"/>
<evidence type="ECO:0000256" key="15">
    <source>
        <dbReference type="ARBA" id="ARBA00023136"/>
    </source>
</evidence>
<evidence type="ECO:0000256" key="21">
    <source>
        <dbReference type="ARBA" id="ARBA00052460"/>
    </source>
</evidence>
<comment type="catalytic activity">
    <reaction evidence="19">
        <text>N-hydroxy-L-valine + reduced [NADPH--hemoprotein reductase] + O2 = N,N-dihydroxy-L-valine + oxidized [NADPH--hemoprotein reductase] + H2O + H(+)</text>
        <dbReference type="Rhea" id="RHEA:30495"/>
        <dbReference type="Rhea" id="RHEA-COMP:11964"/>
        <dbReference type="Rhea" id="RHEA-COMP:11965"/>
        <dbReference type="ChEBI" id="CHEBI:15377"/>
        <dbReference type="ChEBI" id="CHEBI:15378"/>
        <dbReference type="ChEBI" id="CHEBI:15379"/>
        <dbReference type="ChEBI" id="CHEBI:57618"/>
        <dbReference type="ChEBI" id="CHEBI:58210"/>
        <dbReference type="ChEBI" id="CHEBI:61140"/>
        <dbReference type="ChEBI" id="CHEBI:61142"/>
    </reaction>
</comment>
<keyword evidence="13 24" id="KW-0408">Iron</keyword>
<dbReference type="PANTHER" id="PTHR47944:SF19">
    <property type="entry name" value="CYTOCHROME P450 77A4"/>
    <property type="match status" value="1"/>
</dbReference>
<dbReference type="Gene3D" id="1.10.630.10">
    <property type="entry name" value="Cytochrome P450"/>
    <property type="match status" value="1"/>
</dbReference>
<dbReference type="AlphaFoldDB" id="A0A072UYH9"/>
<dbReference type="GO" id="GO:0005506">
    <property type="term" value="F:iron ion binding"/>
    <property type="evidence" value="ECO:0007669"/>
    <property type="project" value="InterPro"/>
</dbReference>
<protein>
    <submittedName>
        <fullName evidence="27">Cytochrome P450 family protein</fullName>
    </submittedName>
    <submittedName>
        <fullName evidence="28">Putative oxidoreductase</fullName>
        <ecNumber evidence="28">1.14.14.-</ecNumber>
    </submittedName>
</protein>
<comment type="pathway">
    <text evidence="3">Secondary metabolite biosynthesis.</text>
</comment>
<keyword evidence="8" id="KW-0256">Endoplasmic reticulum</keyword>
<feature type="transmembrane region" description="Helical" evidence="26">
    <location>
        <begin position="20"/>
        <end position="37"/>
    </location>
</feature>
<dbReference type="Pfam" id="PF00067">
    <property type="entry name" value="p450"/>
    <property type="match status" value="1"/>
</dbReference>
<dbReference type="EMBL" id="CM001219">
    <property type="protein sequence ID" value="KEH34491.1"/>
    <property type="molecule type" value="Genomic_DNA"/>
</dbReference>
<dbReference type="Proteomes" id="UP000002051">
    <property type="component" value="Chromosome 3"/>
</dbReference>
<evidence type="ECO:0000313" key="30">
    <source>
        <dbReference type="Proteomes" id="UP000002051"/>
    </source>
</evidence>
<evidence type="ECO:0000256" key="24">
    <source>
        <dbReference type="PIRSR" id="PIRSR602401-1"/>
    </source>
</evidence>
<keyword evidence="10" id="KW-0735">Signal-anchor</keyword>
<comment type="catalytic activity">
    <reaction evidence="21">
        <text>L-valine + 2 reduced [NADPH--hemoprotein reductase] + 2 O2 = (E)-2-methylpropanal oxime + 2 oxidized [NADPH--hemoprotein reductase] + CO2 + 3 H2O + 2 H(+)</text>
        <dbReference type="Rhea" id="RHEA:28606"/>
        <dbReference type="Rhea" id="RHEA-COMP:11964"/>
        <dbReference type="Rhea" id="RHEA-COMP:11965"/>
        <dbReference type="ChEBI" id="CHEBI:15377"/>
        <dbReference type="ChEBI" id="CHEBI:15378"/>
        <dbReference type="ChEBI" id="CHEBI:15379"/>
        <dbReference type="ChEBI" id="CHEBI:16526"/>
        <dbReference type="ChEBI" id="CHEBI:57618"/>
        <dbReference type="ChEBI" id="CHEBI:57762"/>
        <dbReference type="ChEBI" id="CHEBI:58210"/>
        <dbReference type="ChEBI" id="CHEBI:61143"/>
        <dbReference type="EC" id="1.14.14.38"/>
    </reaction>
</comment>